<dbReference type="InterPro" id="IPR011992">
    <property type="entry name" value="EF-hand-dom_pair"/>
</dbReference>
<evidence type="ECO:0000256" key="18">
    <source>
        <dbReference type="ARBA" id="ARBA00023288"/>
    </source>
</evidence>
<proteinExistence type="inferred from homology"/>
<keyword evidence="12 22" id="KW-0418">Kinase</keyword>
<evidence type="ECO:0000256" key="10">
    <source>
        <dbReference type="ARBA" id="ARBA00022737"/>
    </source>
</evidence>
<dbReference type="Pfam" id="PF23559">
    <property type="entry name" value="WHD_DRP"/>
    <property type="match status" value="1"/>
</dbReference>
<dbReference type="CDD" id="cd05117">
    <property type="entry name" value="STKc_CAMK"/>
    <property type="match status" value="1"/>
</dbReference>
<dbReference type="GO" id="GO:0042742">
    <property type="term" value="P:defense response to bacterium"/>
    <property type="evidence" value="ECO:0007669"/>
    <property type="project" value="UniProtKB-ARBA"/>
</dbReference>
<dbReference type="InterPro" id="IPR055414">
    <property type="entry name" value="LRR_R13L4/SHOC2-like"/>
</dbReference>
<dbReference type="InterPro" id="IPR032675">
    <property type="entry name" value="LRR_dom_sf"/>
</dbReference>
<dbReference type="FunFam" id="1.10.10.10:FF:000322">
    <property type="entry name" value="Probable disease resistance protein At1g63360"/>
    <property type="match status" value="1"/>
</dbReference>
<dbReference type="SUPFAM" id="SSF56112">
    <property type="entry name" value="Protein kinase-like (PK-like)"/>
    <property type="match status" value="1"/>
</dbReference>
<dbReference type="InterPro" id="IPR002182">
    <property type="entry name" value="NB-ARC"/>
</dbReference>
<dbReference type="GO" id="GO:0002758">
    <property type="term" value="P:innate immune response-activating signaling pathway"/>
    <property type="evidence" value="ECO:0007669"/>
    <property type="project" value="UniProtKB-ARBA"/>
</dbReference>
<dbReference type="PROSITE" id="PS50222">
    <property type="entry name" value="EF_HAND_2"/>
    <property type="match status" value="4"/>
</dbReference>
<dbReference type="EC" id="2.7.11.1" evidence="3"/>
<gene>
    <name evidence="22" type="ORF">TRIUR3_06382</name>
</gene>
<evidence type="ECO:0000256" key="11">
    <source>
        <dbReference type="ARBA" id="ARBA00022741"/>
    </source>
</evidence>
<reference evidence="22" key="1">
    <citation type="journal article" date="2013" name="Nature">
        <title>Draft genome of the wheat A-genome progenitor Triticum urartu.</title>
        <authorList>
            <person name="Ling H.Q."/>
            <person name="Zhao S."/>
            <person name="Liu D."/>
            <person name="Wang J."/>
            <person name="Sun H."/>
            <person name="Zhang C."/>
            <person name="Fan H."/>
            <person name="Li D."/>
            <person name="Dong L."/>
            <person name="Tao Y."/>
            <person name="Gao C."/>
            <person name="Wu H."/>
            <person name="Li Y."/>
            <person name="Cui Y."/>
            <person name="Guo X."/>
            <person name="Zheng S."/>
            <person name="Wang B."/>
            <person name="Yu K."/>
            <person name="Liang Q."/>
            <person name="Yang W."/>
            <person name="Lou X."/>
            <person name="Chen J."/>
            <person name="Feng M."/>
            <person name="Jian J."/>
            <person name="Zhang X."/>
            <person name="Luo G."/>
            <person name="Jiang Y."/>
            <person name="Liu J."/>
            <person name="Wang Z."/>
            <person name="Sha Y."/>
            <person name="Zhang B."/>
            <person name="Wu H."/>
            <person name="Tang D."/>
            <person name="Shen Q."/>
            <person name="Xue P."/>
            <person name="Zou S."/>
            <person name="Wang X."/>
            <person name="Liu X."/>
            <person name="Wang F."/>
            <person name="Yang Y."/>
            <person name="An X."/>
            <person name="Dong Z."/>
            <person name="Zhang K."/>
            <person name="Zhang X."/>
            <person name="Luo M.C."/>
            <person name="Dvorak J."/>
            <person name="Tong Y."/>
            <person name="Wang J."/>
            <person name="Yang H."/>
            <person name="Li Z."/>
            <person name="Wang D."/>
            <person name="Zhang A."/>
            <person name="Wang J."/>
        </authorList>
    </citation>
    <scope>NUCLEOTIDE SEQUENCE</scope>
</reference>
<evidence type="ECO:0000256" key="15">
    <source>
        <dbReference type="ARBA" id="ARBA00022840"/>
    </source>
</evidence>
<dbReference type="Pfam" id="PF00931">
    <property type="entry name" value="NB-ARC"/>
    <property type="match status" value="1"/>
</dbReference>
<evidence type="ECO:0000256" key="12">
    <source>
        <dbReference type="ARBA" id="ARBA00022777"/>
    </source>
</evidence>
<dbReference type="GO" id="GO:0005524">
    <property type="term" value="F:ATP binding"/>
    <property type="evidence" value="ECO:0007669"/>
    <property type="project" value="UniProtKB-UniRule"/>
</dbReference>
<dbReference type="PROSITE" id="PS00108">
    <property type="entry name" value="PROTEIN_KINASE_ST"/>
    <property type="match status" value="1"/>
</dbReference>
<name>M7ZG37_TRIUA</name>
<dbReference type="InterPro" id="IPR017441">
    <property type="entry name" value="Protein_kinase_ATP_BS"/>
</dbReference>
<dbReference type="Pfam" id="PF23598">
    <property type="entry name" value="LRR_14"/>
    <property type="match status" value="2"/>
</dbReference>
<dbReference type="SMART" id="SM00054">
    <property type="entry name" value="EFh"/>
    <property type="match status" value="4"/>
</dbReference>
<dbReference type="Gene3D" id="1.10.8.430">
    <property type="entry name" value="Helical domain of apoptotic protease-activating factors"/>
    <property type="match status" value="1"/>
</dbReference>
<evidence type="ECO:0000256" key="6">
    <source>
        <dbReference type="ARBA" id="ARBA00022679"/>
    </source>
</evidence>
<evidence type="ECO:0000256" key="14">
    <source>
        <dbReference type="ARBA" id="ARBA00022837"/>
    </source>
</evidence>
<dbReference type="FunFam" id="1.10.238.10:FF:000015">
    <property type="entry name" value="Calcium-dependent protein kinase 1"/>
    <property type="match status" value="1"/>
</dbReference>
<dbReference type="PROSITE" id="PS00018">
    <property type="entry name" value="EF_HAND_1"/>
    <property type="match status" value="4"/>
</dbReference>
<keyword evidence="9" id="KW-0479">Metal-binding</keyword>
<dbReference type="SUPFAM" id="SSF47473">
    <property type="entry name" value="EF-hand"/>
    <property type="match status" value="1"/>
</dbReference>
<dbReference type="Gene3D" id="3.30.200.20">
    <property type="entry name" value="Phosphorylase Kinase, domain 1"/>
    <property type="match status" value="1"/>
</dbReference>
<accession>M7ZG37</accession>
<dbReference type="eggNOG" id="KOG0032">
    <property type="taxonomic scope" value="Eukaryota"/>
</dbReference>
<dbReference type="OMA" id="YRTKPTK"/>
<dbReference type="FunFam" id="1.10.510.10:FF:000178">
    <property type="entry name" value="Calcium-dependent protein kinase 5"/>
    <property type="match status" value="1"/>
</dbReference>
<dbReference type="CDD" id="cd00051">
    <property type="entry name" value="EFh"/>
    <property type="match status" value="1"/>
</dbReference>
<comment type="catalytic activity">
    <reaction evidence="20">
        <text>L-threonyl-[protein] + ATP = O-phospho-L-threonyl-[protein] + ADP + H(+)</text>
        <dbReference type="Rhea" id="RHEA:46608"/>
        <dbReference type="Rhea" id="RHEA-COMP:11060"/>
        <dbReference type="Rhea" id="RHEA-COMP:11605"/>
        <dbReference type="ChEBI" id="CHEBI:15378"/>
        <dbReference type="ChEBI" id="CHEBI:30013"/>
        <dbReference type="ChEBI" id="CHEBI:30616"/>
        <dbReference type="ChEBI" id="CHEBI:61977"/>
        <dbReference type="ChEBI" id="CHEBI:456216"/>
        <dbReference type="EC" id="2.7.11.1"/>
    </reaction>
</comment>
<keyword evidence="4" id="KW-0723">Serine/threonine-protein kinase</keyword>
<evidence type="ECO:0000256" key="9">
    <source>
        <dbReference type="ARBA" id="ARBA00022723"/>
    </source>
</evidence>
<evidence type="ECO:0000256" key="3">
    <source>
        <dbReference type="ARBA" id="ARBA00012513"/>
    </source>
</evidence>
<dbReference type="InterPro" id="IPR008271">
    <property type="entry name" value="Ser/Thr_kinase_AS"/>
</dbReference>
<dbReference type="InterPro" id="IPR058922">
    <property type="entry name" value="WHD_DRP"/>
</dbReference>
<dbReference type="eggNOG" id="KOG4658">
    <property type="taxonomic scope" value="Eukaryota"/>
</dbReference>
<keyword evidence="17" id="KW-0472">Membrane</keyword>
<dbReference type="InterPro" id="IPR001611">
    <property type="entry name" value="Leu-rich_rpt"/>
</dbReference>
<evidence type="ECO:0000256" key="8">
    <source>
        <dbReference type="ARBA" id="ARBA00022707"/>
    </source>
</evidence>
<dbReference type="PROSITE" id="PS00107">
    <property type="entry name" value="PROTEIN_KINASE_ATP"/>
    <property type="match status" value="1"/>
</dbReference>
<dbReference type="InterPro" id="IPR050205">
    <property type="entry name" value="CDPK_Ser/Thr_kinases"/>
</dbReference>
<dbReference type="GO" id="GO:0004674">
    <property type="term" value="F:protein serine/threonine kinase activity"/>
    <property type="evidence" value="ECO:0007669"/>
    <property type="project" value="UniProtKB-KW"/>
</dbReference>
<sequence>MVRLKMLMEMALPKMGELLVMTMMIIFLSGREVPSAESLRRRAKVLLPKFRLETAVLRPERPPLSFSSWSWCAWEPWGAQCRSDVSLASTLLAFSFDPVAATAGSTVDTGFPNAIAPLRAPQSESLGVESSRSCFSYRRRSMFRFISAWLQAVLRYIAAWLQAAAAAAAAAADKLKAAPLSLRPCSVNPLATGIEGDWGGLRRILTGKGFNPLQSLSNLFKPCQTEQGLQGTAMDFPVTVSLGPLHRPLHLLRANQNILPDWVSEGEVRRLEEDLEELFAELKTVSEADDPSFTARCWLKEVRELRYDAEDFFNKVPRSSAGAGRSALHTIILWIPSKLKRWRQVAQAFSDLRARAKDASRRRQSFQLGPAAIKPGFGQAQADVSRSKRQQHVQLVGLEESMDKLVKLMALDDPKIADLLAFDSEDTEEQVQVVPIFGSAGVGKTTLARAFYRNFEGKFQCRAFVRVSRNPDMRRMLSSMLSQIKAPPVHGFPDAQDLIDHVREYLQFKSLTNMFIVNKIFCRYLIVIDGLWASSTWDIISRAFPDGDCCSRIIVTTEIKDVALACCRYQFKYMYEMSPLNGDQSRQLFLRRVFGSENGCPDFEEVTYEIVRKCGGLPLAIENIASMLACELNIDQWKHIQDSLPSVLSLRTDPSSEGLKEVLYIIYDNLSPYLKTCLLYIIMYPEGNTISKDELVKQWIAEDFISEGQDREKTAWDYFNELVSRGMIQPVDRNYNDEVLTCTVHHMVLDLIRYKSLEENFIVNVSCFQTTPGLPDKVRRLSVQFGGAKCANIPADFMMTQVRSLIFFGFLNCVPSFVEYKLLRVLNLHIWADESKIFDLTRIGELFQLRYLKIDGNITVHLPGEIRQLNLLETLALHAPVNDMPDISCLPLLRTLSYFDLSKNSLENVQSLSKLNNLQDLHLTWSNTEPDNLKTNMQCLGSILCELSNLKSLTLVPAAATHADVMGDAGGASVGISGDVLSSVSSPPALLQRLELSGRCCIFSSLPKWTKELGNLCILKIAVKKLLREDIDVLKGLPALMALSLYVWTAPVGKVVFDSEGFSILKYLKFTCAAPCLAFLIRSMPSVRELKLAFNANRMEQYSQIVAGLEYLIELKEITAKVGGTGADESDKRYAESALSGAIVNHPCTPRITVQCVDWILYGEEDTSAVTQEQDHWTLEEQHEIQEESLDPLPELISIPSTQTQTGDGGQKEGTDRSVEVLTREQEHWTLVKQHKIQEELHLCTPSTHTQTRDGVQDELIEGPMEVLTHEQEHLTMEKQHEIHEELLDPLPEGLSTPSTQTQVRVEVQDGEIEGSMRRGGPGAPAVLGSVLGHPTPNLRDLYMLGGKLGQGQFSTTYLCTELATGVEYACKSISKRKLITKEDVDDLRREIQIMHHLSGQKNVVAIKGVYEDQLYVHIVMELCTGGELFERIIQRGHYSELKSAELTRIIIGVVEACHSLGVMHRDLKPENFLLANKDDDLSLKAINFGLSVFYKPGQIFTDVVGSPYYVAPEVLCKKYGPEADVWTAGVILYILLSGVPPFWAETQQGIFKAVLNGVIDFDSEPWPVISDSAKDLIRRMLNPRPAERLTAHEVLCHPWVRDHGVAPDHPLDSAVLSRIKQFSAMNKSKKMALRVIAESLPEEEVAGLKEMFQTMDTDNSGAITYDELKEGLRRYGSTLKDTEIRDLMEAADVNNSGTIGSMEFIAATLHLNKLQREEHLVAAFSYFDKDGSGYITVDELQQACQEHNMPDAFLDDAIKEADQDNDGRIDYGEFVAMMTKGNVGVGRRTLRNSSNISMRDTPRARLGRSVIKDTEPYRTKPTKSVIPAFGDWEDTEPYRTKPTKSVIPAFGDWLD</sequence>
<dbReference type="PANTHER" id="PTHR24349">
    <property type="entry name" value="SERINE/THREONINE-PROTEIN KINASE"/>
    <property type="match status" value="1"/>
</dbReference>
<keyword evidence="8" id="KW-0519">Myristate</keyword>
<evidence type="ECO:0000256" key="7">
    <source>
        <dbReference type="ARBA" id="ARBA00022692"/>
    </source>
</evidence>
<protein>
    <recommendedName>
        <fullName evidence="3">non-specific serine/threonine protein kinase</fullName>
        <ecNumber evidence="3">2.7.11.1</ecNumber>
    </recommendedName>
</protein>
<dbReference type="PROSITE" id="PS51450">
    <property type="entry name" value="LRR"/>
    <property type="match status" value="1"/>
</dbReference>
<dbReference type="Gene3D" id="1.10.510.10">
    <property type="entry name" value="Transferase(Phosphotransferase) domain 1"/>
    <property type="match status" value="1"/>
</dbReference>
<keyword evidence="11" id="KW-0547">Nucleotide-binding</keyword>
<organism evidence="22">
    <name type="scientific">Triticum urartu</name>
    <name type="common">Red wild einkorn</name>
    <name type="synonym">Crithodium urartu</name>
    <dbReference type="NCBI Taxonomy" id="4572"/>
    <lineage>
        <taxon>Eukaryota</taxon>
        <taxon>Viridiplantae</taxon>
        <taxon>Streptophyta</taxon>
        <taxon>Embryophyta</taxon>
        <taxon>Tracheophyta</taxon>
        <taxon>Spermatophyta</taxon>
        <taxon>Magnoliopsida</taxon>
        <taxon>Liliopsida</taxon>
        <taxon>Poales</taxon>
        <taxon>Poaceae</taxon>
        <taxon>BOP clade</taxon>
        <taxon>Pooideae</taxon>
        <taxon>Triticodae</taxon>
        <taxon>Triticeae</taxon>
        <taxon>Triticinae</taxon>
        <taxon>Triticum</taxon>
    </lineage>
</organism>
<dbReference type="InterPro" id="IPR000719">
    <property type="entry name" value="Prot_kinase_dom"/>
</dbReference>
<evidence type="ECO:0000256" key="2">
    <source>
        <dbReference type="ARBA" id="ARBA00004635"/>
    </source>
</evidence>
<evidence type="ECO:0000256" key="4">
    <source>
        <dbReference type="ARBA" id="ARBA00022527"/>
    </source>
</evidence>
<dbReference type="GO" id="GO:0009626">
    <property type="term" value="P:plant-type hypersensitive response"/>
    <property type="evidence" value="ECO:0007669"/>
    <property type="project" value="UniProtKB-ARBA"/>
</dbReference>
<keyword evidence="13" id="KW-0611">Plant defense</keyword>
<dbReference type="InterPro" id="IPR042197">
    <property type="entry name" value="Apaf_helical"/>
</dbReference>
<comment type="subcellular location">
    <subcellularLocation>
        <location evidence="1">Cell membrane</location>
        <topology evidence="1">Single-pass membrane protein</topology>
    </subcellularLocation>
    <subcellularLocation>
        <location evidence="2">Membrane</location>
        <topology evidence="2">Lipid-anchor</topology>
    </subcellularLocation>
</comment>
<evidence type="ECO:0000256" key="17">
    <source>
        <dbReference type="ARBA" id="ARBA00023136"/>
    </source>
</evidence>
<keyword evidence="15" id="KW-0067">ATP-binding</keyword>
<dbReference type="PROSITE" id="PS50011">
    <property type="entry name" value="PROTEIN_KINASE_DOM"/>
    <property type="match status" value="1"/>
</dbReference>
<evidence type="ECO:0000256" key="19">
    <source>
        <dbReference type="ARBA" id="ARBA00024334"/>
    </source>
</evidence>
<evidence type="ECO:0000256" key="5">
    <source>
        <dbReference type="ARBA" id="ARBA00022614"/>
    </source>
</evidence>
<dbReference type="Gene3D" id="3.40.50.300">
    <property type="entry name" value="P-loop containing nucleotide triphosphate hydrolases"/>
    <property type="match status" value="1"/>
</dbReference>
<evidence type="ECO:0000256" key="16">
    <source>
        <dbReference type="ARBA" id="ARBA00022989"/>
    </source>
</evidence>
<comment type="similarity">
    <text evidence="19">Belongs to the protein kinase superfamily. Ser/Thr protein kinase family. CDPK subfamily.</text>
</comment>
<dbReference type="GO" id="GO:0043531">
    <property type="term" value="F:ADP binding"/>
    <property type="evidence" value="ECO:0007669"/>
    <property type="project" value="InterPro"/>
</dbReference>
<dbReference type="GO" id="GO:0005509">
    <property type="term" value="F:calcium ion binding"/>
    <property type="evidence" value="ECO:0007669"/>
    <property type="project" value="InterPro"/>
</dbReference>
<dbReference type="InterPro" id="IPR027417">
    <property type="entry name" value="P-loop_NTPase"/>
</dbReference>
<dbReference type="Gene3D" id="1.20.5.4130">
    <property type="match status" value="1"/>
</dbReference>
<dbReference type="Gene3D" id="1.10.238.10">
    <property type="entry name" value="EF-hand"/>
    <property type="match status" value="1"/>
</dbReference>
<dbReference type="Gene3D" id="3.80.10.10">
    <property type="entry name" value="Ribonuclease Inhibitor"/>
    <property type="match status" value="1"/>
</dbReference>
<dbReference type="InterPro" id="IPR002048">
    <property type="entry name" value="EF_hand_dom"/>
</dbReference>
<dbReference type="EMBL" id="KD266403">
    <property type="protein sequence ID" value="EMS47049.1"/>
    <property type="molecule type" value="Genomic_DNA"/>
</dbReference>
<keyword evidence="14" id="KW-0106">Calcium</keyword>
<dbReference type="PRINTS" id="PR00364">
    <property type="entry name" value="DISEASERSIST"/>
</dbReference>
<dbReference type="SMART" id="SM00220">
    <property type="entry name" value="S_TKc"/>
    <property type="match status" value="1"/>
</dbReference>
<dbReference type="InterPro" id="IPR018247">
    <property type="entry name" value="EF_Hand_1_Ca_BS"/>
</dbReference>
<evidence type="ECO:0000256" key="1">
    <source>
        <dbReference type="ARBA" id="ARBA00004162"/>
    </source>
</evidence>
<dbReference type="GO" id="GO:0005886">
    <property type="term" value="C:plasma membrane"/>
    <property type="evidence" value="ECO:0007669"/>
    <property type="project" value="UniProtKB-SubCell"/>
</dbReference>
<dbReference type="Pfam" id="PF00069">
    <property type="entry name" value="Pkinase"/>
    <property type="match status" value="1"/>
</dbReference>
<dbReference type="SUPFAM" id="SSF52540">
    <property type="entry name" value="P-loop containing nucleoside triphosphate hydrolases"/>
    <property type="match status" value="1"/>
</dbReference>
<dbReference type="Pfam" id="PF13499">
    <property type="entry name" value="EF-hand_7"/>
    <property type="match status" value="2"/>
</dbReference>
<keyword evidence="10" id="KW-0677">Repeat</keyword>
<comment type="catalytic activity">
    <reaction evidence="21">
        <text>L-seryl-[protein] + ATP = O-phospho-L-seryl-[protein] + ADP + H(+)</text>
        <dbReference type="Rhea" id="RHEA:17989"/>
        <dbReference type="Rhea" id="RHEA-COMP:9863"/>
        <dbReference type="Rhea" id="RHEA-COMP:11604"/>
        <dbReference type="ChEBI" id="CHEBI:15378"/>
        <dbReference type="ChEBI" id="CHEBI:29999"/>
        <dbReference type="ChEBI" id="CHEBI:30616"/>
        <dbReference type="ChEBI" id="CHEBI:83421"/>
        <dbReference type="ChEBI" id="CHEBI:456216"/>
        <dbReference type="EC" id="2.7.11.1"/>
    </reaction>
</comment>
<dbReference type="FunFam" id="3.30.200.20:FF:000004">
    <property type="entry name" value="Calcium-dependent protein kinase 1"/>
    <property type="match status" value="1"/>
</dbReference>
<keyword evidence="6" id="KW-0808">Transferase</keyword>
<keyword evidence="16" id="KW-1133">Transmembrane helix</keyword>
<keyword evidence="5" id="KW-0433">Leucine-rich repeat</keyword>
<evidence type="ECO:0000256" key="13">
    <source>
        <dbReference type="ARBA" id="ARBA00022821"/>
    </source>
</evidence>
<dbReference type="STRING" id="4572.M7ZG37"/>
<evidence type="ECO:0000256" key="20">
    <source>
        <dbReference type="ARBA" id="ARBA00047899"/>
    </source>
</evidence>
<keyword evidence="7" id="KW-0812">Transmembrane</keyword>
<dbReference type="SUPFAM" id="SSF52058">
    <property type="entry name" value="L domain-like"/>
    <property type="match status" value="1"/>
</dbReference>
<keyword evidence="18" id="KW-0449">Lipoprotein</keyword>
<evidence type="ECO:0000313" key="22">
    <source>
        <dbReference type="EMBL" id="EMS47049.1"/>
    </source>
</evidence>
<dbReference type="InterPro" id="IPR011009">
    <property type="entry name" value="Kinase-like_dom_sf"/>
</dbReference>
<evidence type="ECO:0000256" key="21">
    <source>
        <dbReference type="ARBA" id="ARBA00048679"/>
    </source>
</evidence>